<dbReference type="Proteomes" id="UP000245698">
    <property type="component" value="Unassembled WGS sequence"/>
</dbReference>
<sequence>MAKSSDVETRLKGLESSIETYAKAKRELSGVRGLESRLSSEIAALGYESGAIIEYTIRGVPMTEGEVQPMLCVCACACLTAA</sequence>
<keyword evidence="2" id="KW-1185">Reference proteome</keyword>
<dbReference type="AlphaFoldDB" id="A0A2P9AQ87"/>
<name>A0A2P9AQ87_9HYPH</name>
<protein>
    <submittedName>
        <fullName evidence="1">Uncharacterized protein</fullName>
    </submittedName>
</protein>
<evidence type="ECO:0000313" key="2">
    <source>
        <dbReference type="Proteomes" id="UP000245698"/>
    </source>
</evidence>
<accession>A0A2P9AQ87</accession>
<reference evidence="2" key="1">
    <citation type="submission" date="2016-12" db="EMBL/GenBank/DDBJ databases">
        <authorList>
            <person name="Brunel B."/>
        </authorList>
    </citation>
    <scope>NUCLEOTIDE SEQUENCE [LARGE SCALE GENOMIC DNA]</scope>
</reference>
<evidence type="ECO:0000313" key="1">
    <source>
        <dbReference type="EMBL" id="SJM33308.1"/>
    </source>
</evidence>
<gene>
    <name evidence="1" type="ORF">BQ8482_340204</name>
</gene>
<organism evidence="1 2">
    <name type="scientific">Mesorhizobium delmotii</name>
    <dbReference type="NCBI Taxonomy" id="1631247"/>
    <lineage>
        <taxon>Bacteria</taxon>
        <taxon>Pseudomonadati</taxon>
        <taxon>Pseudomonadota</taxon>
        <taxon>Alphaproteobacteria</taxon>
        <taxon>Hyphomicrobiales</taxon>
        <taxon>Phyllobacteriaceae</taxon>
        <taxon>Mesorhizobium</taxon>
    </lineage>
</organism>
<proteinExistence type="predicted"/>
<dbReference type="EMBL" id="FUIG01000042">
    <property type="protein sequence ID" value="SJM33308.1"/>
    <property type="molecule type" value="Genomic_DNA"/>
</dbReference>